<evidence type="ECO:0000256" key="1">
    <source>
        <dbReference type="SAM" id="MobiDB-lite"/>
    </source>
</evidence>
<organism evidence="2">
    <name type="scientific">Salix viminalis</name>
    <name type="common">Common osier</name>
    <name type="synonym">Basket willow</name>
    <dbReference type="NCBI Taxonomy" id="40686"/>
    <lineage>
        <taxon>Eukaryota</taxon>
        <taxon>Viridiplantae</taxon>
        <taxon>Streptophyta</taxon>
        <taxon>Embryophyta</taxon>
        <taxon>Tracheophyta</taxon>
        <taxon>Spermatophyta</taxon>
        <taxon>Magnoliopsida</taxon>
        <taxon>eudicotyledons</taxon>
        <taxon>Gunneridae</taxon>
        <taxon>Pentapetalae</taxon>
        <taxon>rosids</taxon>
        <taxon>fabids</taxon>
        <taxon>Malpighiales</taxon>
        <taxon>Salicaceae</taxon>
        <taxon>Saliceae</taxon>
        <taxon>Salix</taxon>
    </lineage>
</organism>
<dbReference type="AlphaFoldDB" id="A0A6N2NKA3"/>
<gene>
    <name evidence="2" type="ORF">SVIM_LOCUS510600</name>
</gene>
<evidence type="ECO:0000313" key="2">
    <source>
        <dbReference type="EMBL" id="VFU66080.1"/>
    </source>
</evidence>
<feature type="region of interest" description="Disordered" evidence="1">
    <location>
        <begin position="31"/>
        <end position="61"/>
    </location>
</feature>
<protein>
    <submittedName>
        <fullName evidence="2">Uncharacterized protein</fullName>
    </submittedName>
</protein>
<dbReference type="EMBL" id="CAADRP010002321">
    <property type="protein sequence ID" value="VFU66080.1"/>
    <property type="molecule type" value="Genomic_DNA"/>
</dbReference>
<accession>A0A6N2NKA3</accession>
<name>A0A6N2NKA3_SALVM</name>
<feature type="compositionally biased region" description="Basic residues" evidence="1">
    <location>
        <begin position="205"/>
        <end position="215"/>
    </location>
</feature>
<feature type="compositionally biased region" description="Basic and acidic residues" evidence="1">
    <location>
        <begin position="39"/>
        <end position="54"/>
    </location>
</feature>
<feature type="region of interest" description="Disordered" evidence="1">
    <location>
        <begin position="128"/>
        <end position="163"/>
    </location>
</feature>
<feature type="region of interest" description="Disordered" evidence="1">
    <location>
        <begin position="195"/>
        <end position="215"/>
    </location>
</feature>
<feature type="compositionally biased region" description="Basic and acidic residues" evidence="1">
    <location>
        <begin position="147"/>
        <end position="160"/>
    </location>
</feature>
<sequence>MAYVKPASEEYGRIPESDLWNLMGMASLQGEEYGSGYGRRPESEYESGDHERPSEYGSGYGRRQESELRVYVCRTMRGHRVRNMDLGMEERVVGEEEKAMGEGANMRSQFIEMIQLRGLVMGDRREEESLREPSHGSRRIMIDDDEDRRSKYRDGGEEGHGRKKYVGFSQNFQLIMLYGFLCNVRSFSVHGNGDDNSDDDDTEKMHHHHRKNYDD</sequence>
<reference evidence="2" key="1">
    <citation type="submission" date="2019-03" db="EMBL/GenBank/DDBJ databases">
        <authorList>
            <person name="Mank J."/>
            <person name="Almeida P."/>
        </authorList>
    </citation>
    <scope>NUCLEOTIDE SEQUENCE</scope>
    <source>
        <strain evidence="2">78183</strain>
    </source>
</reference>
<proteinExistence type="predicted"/>